<gene>
    <name evidence="1" type="ORF">SSSM7_211</name>
</gene>
<accession>E3SLC8</accession>
<protein>
    <submittedName>
        <fullName evidence="1">S-layer domain protein</fullName>
    </submittedName>
</protein>
<evidence type="ECO:0000313" key="2">
    <source>
        <dbReference type="Proteomes" id="UP000006527"/>
    </source>
</evidence>
<dbReference type="KEGG" id="vg:10328779"/>
<dbReference type="RefSeq" id="YP_004324263.1">
    <property type="nucleotide sequence ID" value="NC_015287.1"/>
</dbReference>
<proteinExistence type="predicted"/>
<evidence type="ECO:0000313" key="1">
    <source>
        <dbReference type="EMBL" id="ADO98276.1"/>
    </source>
</evidence>
<dbReference type="Proteomes" id="UP000006527">
    <property type="component" value="Segment"/>
</dbReference>
<reference evidence="1 2" key="1">
    <citation type="journal article" date="2010" name="Environ. Microbiol.">
        <title>Genomic analysis of oceanic cyanobacterial myoviruses compared with T4-like myoviruses from diverse hosts and environments.</title>
        <authorList>
            <person name="Sullivan M.B."/>
            <person name="Huang K.H."/>
            <person name="Ignacio-Espinoza J.C."/>
            <person name="Berlin A.M."/>
            <person name="Kelly L."/>
            <person name="Weigele P.R."/>
            <person name="DeFrancesco A.S."/>
            <person name="Kern S.E."/>
            <person name="Thompson L.R."/>
            <person name="Young S."/>
            <person name="Yandava C."/>
            <person name="Fu R."/>
            <person name="Krastins B."/>
            <person name="Chase M."/>
            <person name="Sarracino D."/>
            <person name="Osburne M.S."/>
            <person name="Henn M.R."/>
            <person name="Chisholm S.W."/>
        </authorList>
    </citation>
    <scope>NUCLEOTIDE SEQUENCE [LARGE SCALE GENOMIC DNA]</scope>
    <source>
        <strain evidence="1">8109-3</strain>
    </source>
</reference>
<dbReference type="OrthoDB" id="16381at10239"/>
<sequence>MPLWGATDSDESKPKFLTDEQKKQCFATKSGWVLENGALTGNDNPNADPEILVAIGELATSIGSADITELEFITTSFDKSDGGTLQVRVRFNEAVDVTGTPQLTVVNDQRANHTLSYASGTGSNELVFSLTIAAGNAATSAGDELSLGANAVALNGGTIKDAGTSTNATITNAAGVGTAAGTITVVA</sequence>
<keyword evidence="2" id="KW-1185">Reference proteome</keyword>
<name>E3SLC8_9CAUD</name>
<organism evidence="1 2">
    <name type="scientific">Synechococcus phage S-SSM7</name>
    <dbReference type="NCBI Taxonomy" id="445686"/>
    <lineage>
        <taxon>Viruses</taxon>
        <taxon>Duplodnaviria</taxon>
        <taxon>Heunggongvirae</taxon>
        <taxon>Uroviricota</taxon>
        <taxon>Caudoviricetes</taxon>
        <taxon>Pantevenvirales</taxon>
        <taxon>Kyanoviridae</taxon>
        <taxon>Lipsvirus</taxon>
        <taxon>Lipsvirus ssm7</taxon>
    </lineage>
</organism>
<dbReference type="EMBL" id="GU071098">
    <property type="protein sequence ID" value="ADO98276.1"/>
    <property type="molecule type" value="Genomic_DNA"/>
</dbReference>
<dbReference type="GeneID" id="10328779"/>